<evidence type="ECO:0000313" key="1">
    <source>
        <dbReference type="EMBL" id="XHV10696.1"/>
    </source>
</evidence>
<dbReference type="EMBL" id="PQ287320">
    <property type="protein sequence ID" value="XHV10696.1"/>
    <property type="molecule type" value="Genomic_DNA"/>
</dbReference>
<proteinExistence type="predicted"/>
<protein>
    <submittedName>
        <fullName evidence="1">Uncharacterized protein</fullName>
    </submittedName>
</protein>
<accession>A0AB74UGZ3</accession>
<gene>
    <name evidence="1" type="ORF">BL57_224c</name>
</gene>
<organism evidence="1">
    <name type="scientific">Caulobacter phage BL57</name>
    <dbReference type="NCBI Taxonomy" id="3348355"/>
    <lineage>
        <taxon>Viruses</taxon>
    </lineage>
</organism>
<name>A0AB74UGZ3_9VIRU</name>
<reference evidence="1" key="1">
    <citation type="submission" date="2024-10" db="EMBL/GenBank/DDBJ databases">
        <title>Genetic diversity among independent isolates of the Dolichocephalovirinae subfamily.</title>
        <authorList>
            <person name="Ely B."/>
            <person name="Thomas Q."/>
            <person name="Mohammadi T."/>
        </authorList>
    </citation>
    <scope>NUCLEOTIDE SEQUENCE</scope>
</reference>
<sequence length="89" mass="10594">MKRPDVWIERDHGGRRFTLYDNGVKWGIRETCLHQPYMSVREWQDKLVDFFTRAGDLIPVYEDRERDGRFLGLAASFRDEIIHALEPAQ</sequence>